<evidence type="ECO:0000313" key="1">
    <source>
        <dbReference type="EMBL" id="MBB5223182.1"/>
    </source>
</evidence>
<proteinExistence type="predicted"/>
<evidence type="ECO:0000313" key="2">
    <source>
        <dbReference type="Proteomes" id="UP000549457"/>
    </source>
</evidence>
<name>A0A840SVM0_9RHOB</name>
<comment type="caution">
    <text evidence="1">The sequence shown here is derived from an EMBL/GenBank/DDBJ whole genome shotgun (WGS) entry which is preliminary data.</text>
</comment>
<sequence length="105" mass="10972">MDSRPPGGTLILKIAVGASSDLVEEVATAVARGYLPRIGDDRAIPIDVRLLVASGPALEPVAGLTRFELPPLADPDVPAILEMVMRASEPSFGDRACISMPRHGG</sequence>
<reference evidence="1 2" key="1">
    <citation type="submission" date="2020-08" db="EMBL/GenBank/DDBJ databases">
        <title>Genomic Encyclopedia of Type Strains, Phase IV (KMG-IV): sequencing the most valuable type-strain genomes for metagenomic binning, comparative biology and taxonomic classification.</title>
        <authorList>
            <person name="Goeker M."/>
        </authorList>
    </citation>
    <scope>NUCLEOTIDE SEQUENCE [LARGE SCALE GENOMIC DNA]</scope>
    <source>
        <strain evidence="1 2">DSM 101730</strain>
    </source>
</reference>
<keyword evidence="2" id="KW-1185">Reference proteome</keyword>
<organism evidence="1 2">
    <name type="scientific">Amaricoccus macauensis</name>
    <dbReference type="NCBI Taxonomy" id="57001"/>
    <lineage>
        <taxon>Bacteria</taxon>
        <taxon>Pseudomonadati</taxon>
        <taxon>Pseudomonadota</taxon>
        <taxon>Alphaproteobacteria</taxon>
        <taxon>Rhodobacterales</taxon>
        <taxon>Paracoccaceae</taxon>
        <taxon>Amaricoccus</taxon>
    </lineage>
</organism>
<gene>
    <name evidence="1" type="ORF">HNP73_003129</name>
</gene>
<dbReference type="RefSeq" id="WP_184152718.1">
    <property type="nucleotide sequence ID" value="NZ_JACHFM010000003.1"/>
</dbReference>
<keyword evidence="1" id="KW-0238">DNA-binding</keyword>
<protein>
    <submittedName>
        <fullName evidence="1">DNA-binding NtrC family response regulator</fullName>
    </submittedName>
</protein>
<dbReference type="AlphaFoldDB" id="A0A840SVM0"/>
<dbReference type="Proteomes" id="UP000549457">
    <property type="component" value="Unassembled WGS sequence"/>
</dbReference>
<accession>A0A840SVM0</accession>
<dbReference type="GO" id="GO:0003677">
    <property type="term" value="F:DNA binding"/>
    <property type="evidence" value="ECO:0007669"/>
    <property type="project" value="UniProtKB-KW"/>
</dbReference>
<dbReference type="EMBL" id="JACHFM010000003">
    <property type="protein sequence ID" value="MBB5223182.1"/>
    <property type="molecule type" value="Genomic_DNA"/>
</dbReference>